<dbReference type="EMBL" id="QGGY01000007">
    <property type="protein sequence ID" value="PWJ75162.1"/>
    <property type="molecule type" value="Genomic_DNA"/>
</dbReference>
<evidence type="ECO:0000313" key="2">
    <source>
        <dbReference type="EMBL" id="PWJ75162.1"/>
    </source>
</evidence>
<gene>
    <name evidence="2" type="ORF">C7383_107169</name>
</gene>
<dbReference type="RefSeq" id="WP_301546601.1">
    <property type="nucleotide sequence ID" value="NZ_QGGY01000007.1"/>
</dbReference>
<proteinExistence type="predicted"/>
<dbReference type="NCBIfam" id="TIGR01167">
    <property type="entry name" value="LPXTG_anchor"/>
    <property type="match status" value="1"/>
</dbReference>
<name>A0AB73T389_9FIRM</name>
<feature type="non-terminal residue" evidence="2">
    <location>
        <position position="1"/>
    </location>
</feature>
<dbReference type="Proteomes" id="UP000245412">
    <property type="component" value="Unassembled WGS sequence"/>
</dbReference>
<sequence>ITGWTYGEKAVSPTAKAIFGNVIFTYSDSEKGAYTDAVPTDAGTWYVKAAVAGTDNYTALEATKEFTISQAANGWTEDLAMTGWTYGEKAVSPTAKAIFGDVIFTYSDSEKGVYTDTVPIDAGTWYVKAAVTGTDNYAGVETTRAFTITPKNIDNNSQIVIPYIKSDKDVENLVIKDGDKELKRGTDYDVNKKQDGSKVTVTITFKGNYTGTVTRTYTVENKKPSDNTDTQKASDTTKNDKNSAVQTGDTTTTGLWAMLMALSAGTAALLKSRKRKKETEE</sequence>
<dbReference type="AlphaFoldDB" id="A0AB73T389"/>
<comment type="caution">
    <text evidence="2">The sequence shown here is derived from an EMBL/GenBank/DDBJ whole genome shotgun (WGS) entry which is preliminary data.</text>
</comment>
<organism evidence="2 3">
    <name type="scientific">Murimonas intestini</name>
    <dbReference type="NCBI Taxonomy" id="1337051"/>
    <lineage>
        <taxon>Bacteria</taxon>
        <taxon>Bacillati</taxon>
        <taxon>Bacillota</taxon>
        <taxon>Clostridia</taxon>
        <taxon>Lachnospirales</taxon>
        <taxon>Lachnospiraceae</taxon>
        <taxon>Murimonas</taxon>
    </lineage>
</organism>
<feature type="region of interest" description="Disordered" evidence="1">
    <location>
        <begin position="218"/>
        <end position="248"/>
    </location>
</feature>
<evidence type="ECO:0000313" key="3">
    <source>
        <dbReference type="Proteomes" id="UP000245412"/>
    </source>
</evidence>
<reference evidence="2 3" key="1">
    <citation type="submission" date="2018-05" db="EMBL/GenBank/DDBJ databases">
        <authorList>
            <person name="Goeker M."/>
            <person name="Huntemann M."/>
            <person name="Clum A."/>
            <person name="Pillay M."/>
            <person name="Palaniappan K."/>
            <person name="Varghese N."/>
            <person name="Mikhailova N."/>
            <person name="Stamatis D."/>
            <person name="Reddy T."/>
            <person name="Daum C."/>
            <person name="Shapiro N."/>
            <person name="Ivanova N."/>
            <person name="Kyrpides N."/>
            <person name="Woyke T."/>
        </authorList>
    </citation>
    <scope>NUCLEOTIDE SEQUENCE [LARGE SCALE GENOMIC DNA]</scope>
    <source>
        <strain evidence="2 3">DSM 26524</strain>
    </source>
</reference>
<evidence type="ECO:0000256" key="1">
    <source>
        <dbReference type="SAM" id="MobiDB-lite"/>
    </source>
</evidence>
<accession>A0AB73T389</accession>
<keyword evidence="3" id="KW-1185">Reference proteome</keyword>
<protein>
    <submittedName>
        <fullName evidence="2">LPXTG-motif cell wall-anchored protein</fullName>
    </submittedName>
</protein>